<dbReference type="Pfam" id="PF12974">
    <property type="entry name" value="Phosphonate-bd"/>
    <property type="match status" value="1"/>
</dbReference>
<evidence type="ECO:0000313" key="3">
    <source>
        <dbReference type="EMBL" id="ADH86056.1"/>
    </source>
</evidence>
<dbReference type="KEGG" id="dak:DaAHT2_1361"/>
<comment type="similarity">
    <text evidence="1">Belongs to the phosphate/phosphite/phosphonate binding protein family.</text>
</comment>
<sequence>MEKSINKRSSQGKKNNPTGGRWRLLLPLLCLWFIFYPQTQATGAAAGHLTLWVHPYLPATELVNRFTPLAEYLAAGLDRPVEIRVPQNYQTHVEVVGRNQADLAFMGPAGYVAMRRQYGEKPLLAVLEEKGSILFHGVIIVRQDSLLHELGQVKGQSFAFGDPHSTMSYLVPRAMLARAGVELADLARYDFLNSHHDVALGVLGGYFAAGGVKDEVFDYYQPRGLRALAVSPPIPDHLFATRSNLDTGTVERLRELLLAVNEHPDRQLILGSIKDGLTGLRPVTAEDYDELAALTEEFDDD</sequence>
<dbReference type="STRING" id="589865.DaAHT2_1361"/>
<dbReference type="EMBL" id="CP001940">
    <property type="protein sequence ID" value="ADH86056.1"/>
    <property type="molecule type" value="Genomic_DNA"/>
</dbReference>
<name>D6Z3D1_DESAT</name>
<dbReference type="FunCoup" id="D6Z3D1">
    <property type="interactions" value="78"/>
</dbReference>
<dbReference type="CDD" id="cd13574">
    <property type="entry name" value="PBP2_PnhD_4"/>
    <property type="match status" value="1"/>
</dbReference>
<protein>
    <submittedName>
        <fullName evidence="3">Phosphonate ABC transporter, periplasmic phosphonate-binding protein</fullName>
    </submittedName>
</protein>
<dbReference type="RefSeq" id="WP_013163584.1">
    <property type="nucleotide sequence ID" value="NC_014216.1"/>
</dbReference>
<proteinExistence type="inferred from homology"/>
<dbReference type="eggNOG" id="COG3221">
    <property type="taxonomic scope" value="Bacteria"/>
</dbReference>
<organism evidence="3 4">
    <name type="scientific">Desulfurivibrio alkaliphilus (strain DSM 19089 / UNIQEM U267 / AHT2)</name>
    <dbReference type="NCBI Taxonomy" id="589865"/>
    <lineage>
        <taxon>Bacteria</taxon>
        <taxon>Pseudomonadati</taxon>
        <taxon>Thermodesulfobacteriota</taxon>
        <taxon>Desulfobulbia</taxon>
        <taxon>Desulfobulbales</taxon>
        <taxon>Desulfobulbaceae</taxon>
        <taxon>Desulfurivibrio</taxon>
    </lineage>
</organism>
<evidence type="ECO:0000256" key="2">
    <source>
        <dbReference type="ARBA" id="ARBA00022729"/>
    </source>
</evidence>
<dbReference type="PANTHER" id="PTHR35841:SF1">
    <property type="entry name" value="PHOSPHONATES-BINDING PERIPLASMIC PROTEIN"/>
    <property type="match status" value="1"/>
</dbReference>
<keyword evidence="4" id="KW-1185">Reference proteome</keyword>
<dbReference type="Proteomes" id="UP000001508">
    <property type="component" value="Chromosome"/>
</dbReference>
<dbReference type="PANTHER" id="PTHR35841">
    <property type="entry name" value="PHOSPHONATES-BINDING PERIPLASMIC PROTEIN"/>
    <property type="match status" value="1"/>
</dbReference>
<dbReference type="GO" id="GO:0055085">
    <property type="term" value="P:transmembrane transport"/>
    <property type="evidence" value="ECO:0007669"/>
    <property type="project" value="InterPro"/>
</dbReference>
<evidence type="ECO:0000256" key="1">
    <source>
        <dbReference type="ARBA" id="ARBA00007162"/>
    </source>
</evidence>
<dbReference type="HOGENOM" id="CLU_051472_6_3_7"/>
<reference evidence="4" key="1">
    <citation type="submission" date="2010-02" db="EMBL/GenBank/DDBJ databases">
        <title>Complete sequence of Desulfurivibrio alkaliphilus AHT2.</title>
        <authorList>
            <consortium name="US DOE Joint Genome Institute"/>
            <person name="Pitluck S."/>
            <person name="Chertkov O."/>
            <person name="Detter J.C."/>
            <person name="Han C."/>
            <person name="Tapia R."/>
            <person name="Larimer F."/>
            <person name="Land M."/>
            <person name="Hauser L."/>
            <person name="Kyrpides N."/>
            <person name="Mikhailova N."/>
            <person name="Sorokin D.Y."/>
            <person name="Muyzer G."/>
            <person name="Woyke T."/>
        </authorList>
    </citation>
    <scope>NUCLEOTIDE SEQUENCE [LARGE SCALE GENOMIC DNA]</scope>
    <source>
        <strain evidence="4">DSM 19089 / UNIQEM U267 / AHT2</strain>
    </source>
</reference>
<accession>D6Z3D1</accession>
<dbReference type="InterPro" id="IPR005770">
    <property type="entry name" value="PhnD"/>
</dbReference>
<dbReference type="InParanoid" id="D6Z3D1"/>
<evidence type="ECO:0000313" key="4">
    <source>
        <dbReference type="Proteomes" id="UP000001508"/>
    </source>
</evidence>
<dbReference type="NCBIfam" id="TIGR01098">
    <property type="entry name" value="3A0109s03R"/>
    <property type="match status" value="1"/>
</dbReference>
<gene>
    <name evidence="3" type="ordered locus">DaAHT2_1361</name>
</gene>
<keyword evidence="2" id="KW-0732">Signal</keyword>
<dbReference type="GO" id="GO:0043190">
    <property type="term" value="C:ATP-binding cassette (ABC) transporter complex"/>
    <property type="evidence" value="ECO:0007669"/>
    <property type="project" value="InterPro"/>
</dbReference>
<dbReference type="OrthoDB" id="527737at2"/>
<dbReference type="SUPFAM" id="SSF53850">
    <property type="entry name" value="Periplasmic binding protein-like II"/>
    <property type="match status" value="1"/>
</dbReference>
<dbReference type="AlphaFoldDB" id="D6Z3D1"/>
<dbReference type="Gene3D" id="3.40.190.10">
    <property type="entry name" value="Periplasmic binding protein-like II"/>
    <property type="match status" value="2"/>
</dbReference>